<dbReference type="PANTHER" id="PTHR46060:SF1">
    <property type="entry name" value="MARINER MOS1 TRANSPOSASE-LIKE PROTEIN"/>
    <property type="match status" value="1"/>
</dbReference>
<evidence type="ECO:0000313" key="1">
    <source>
        <dbReference type="EMBL" id="KAF7287563.1"/>
    </source>
</evidence>
<dbReference type="GO" id="GO:0003676">
    <property type="term" value="F:nucleic acid binding"/>
    <property type="evidence" value="ECO:0007669"/>
    <property type="project" value="InterPro"/>
</dbReference>
<dbReference type="Proteomes" id="UP000625711">
    <property type="component" value="Unassembled WGS sequence"/>
</dbReference>
<sequence>MNPLQSVGTSNSRLARIWSLYFGMRMELFSLTTLKGKEQQQRLLNSVNNNEIAEKRLHLKKKKVLLHQDNAPCHKSVETMAKIQELGFELLPHPRYSPDMASRDYFLFSDLKRMLTGKKFSWNEEVIAKTEAYFEEKDKSYYKNGIEKLDGRHNQCITLEGNYVE</sequence>
<keyword evidence="2" id="KW-1185">Reference proteome</keyword>
<dbReference type="InterPro" id="IPR052709">
    <property type="entry name" value="Transposase-MT_Hybrid"/>
</dbReference>
<organism evidence="1 2">
    <name type="scientific">Rhynchophorus ferrugineus</name>
    <name type="common">Red palm weevil</name>
    <name type="synonym">Curculio ferrugineus</name>
    <dbReference type="NCBI Taxonomy" id="354439"/>
    <lineage>
        <taxon>Eukaryota</taxon>
        <taxon>Metazoa</taxon>
        <taxon>Ecdysozoa</taxon>
        <taxon>Arthropoda</taxon>
        <taxon>Hexapoda</taxon>
        <taxon>Insecta</taxon>
        <taxon>Pterygota</taxon>
        <taxon>Neoptera</taxon>
        <taxon>Endopterygota</taxon>
        <taxon>Coleoptera</taxon>
        <taxon>Polyphaga</taxon>
        <taxon>Cucujiformia</taxon>
        <taxon>Curculionidae</taxon>
        <taxon>Dryophthorinae</taxon>
        <taxon>Rhynchophorus</taxon>
    </lineage>
</organism>
<dbReference type="PANTHER" id="PTHR46060">
    <property type="entry name" value="MARINER MOS1 TRANSPOSASE-LIKE PROTEIN"/>
    <property type="match status" value="1"/>
</dbReference>
<evidence type="ECO:0008006" key="3">
    <source>
        <dbReference type="Google" id="ProtNLM"/>
    </source>
</evidence>
<dbReference type="OrthoDB" id="10065579at2759"/>
<proteinExistence type="predicted"/>
<dbReference type="InterPro" id="IPR036397">
    <property type="entry name" value="RNaseH_sf"/>
</dbReference>
<dbReference type="Gene3D" id="3.30.420.10">
    <property type="entry name" value="Ribonuclease H-like superfamily/Ribonuclease H"/>
    <property type="match status" value="1"/>
</dbReference>
<comment type="caution">
    <text evidence="1">The sequence shown here is derived from an EMBL/GenBank/DDBJ whole genome shotgun (WGS) entry which is preliminary data.</text>
</comment>
<dbReference type="EMBL" id="JAACXV010000004">
    <property type="protein sequence ID" value="KAF7287563.1"/>
    <property type="molecule type" value="Genomic_DNA"/>
</dbReference>
<protein>
    <recommendedName>
        <fullName evidence="3">Transposase</fullName>
    </recommendedName>
</protein>
<name>A0A834MKP1_RHYFE</name>
<evidence type="ECO:0000313" key="2">
    <source>
        <dbReference type="Proteomes" id="UP000625711"/>
    </source>
</evidence>
<reference evidence="1" key="1">
    <citation type="submission" date="2020-08" db="EMBL/GenBank/DDBJ databases">
        <title>Genome sequencing and assembly of the red palm weevil Rhynchophorus ferrugineus.</title>
        <authorList>
            <person name="Dias G.B."/>
            <person name="Bergman C.M."/>
            <person name="Manee M."/>
        </authorList>
    </citation>
    <scope>NUCLEOTIDE SEQUENCE</scope>
    <source>
        <strain evidence="1">AA-2017</strain>
        <tissue evidence="1">Whole larva</tissue>
    </source>
</reference>
<accession>A0A834MKP1</accession>
<gene>
    <name evidence="1" type="ORF">GWI33_005927</name>
</gene>
<dbReference type="AlphaFoldDB" id="A0A834MKP1"/>